<sequence>MFVLSFHYPLEAPPLAQMSQYTNGVVKAVRLNSLERSVCVCFGIEMKICVDNILPSVNTIQSGSLRTSVKFKFEDLSSTCGIECFRGCRANNCGLKR</sequence>
<comment type="caution">
    <text evidence="1">The sequence shown here is derived from an EMBL/GenBank/DDBJ whole genome shotgun (WGS) entry which is preliminary data.</text>
</comment>
<protein>
    <submittedName>
        <fullName evidence="1">Uncharacterized protein</fullName>
    </submittedName>
</protein>
<evidence type="ECO:0000313" key="2">
    <source>
        <dbReference type="Proteomes" id="UP001054945"/>
    </source>
</evidence>
<keyword evidence="2" id="KW-1185">Reference proteome</keyword>
<accession>A0AAV4SQQ8</accession>
<organism evidence="1 2">
    <name type="scientific">Caerostris extrusa</name>
    <name type="common">Bark spider</name>
    <name type="synonym">Caerostris bankana</name>
    <dbReference type="NCBI Taxonomy" id="172846"/>
    <lineage>
        <taxon>Eukaryota</taxon>
        <taxon>Metazoa</taxon>
        <taxon>Ecdysozoa</taxon>
        <taxon>Arthropoda</taxon>
        <taxon>Chelicerata</taxon>
        <taxon>Arachnida</taxon>
        <taxon>Araneae</taxon>
        <taxon>Araneomorphae</taxon>
        <taxon>Entelegynae</taxon>
        <taxon>Araneoidea</taxon>
        <taxon>Araneidae</taxon>
        <taxon>Caerostris</taxon>
    </lineage>
</organism>
<evidence type="ECO:0000313" key="1">
    <source>
        <dbReference type="EMBL" id="GIY36435.1"/>
    </source>
</evidence>
<gene>
    <name evidence="1" type="ORF">CEXT_793501</name>
</gene>
<dbReference type="AlphaFoldDB" id="A0AAV4SQQ8"/>
<reference evidence="1 2" key="1">
    <citation type="submission" date="2021-06" db="EMBL/GenBank/DDBJ databases">
        <title>Caerostris extrusa draft genome.</title>
        <authorList>
            <person name="Kono N."/>
            <person name="Arakawa K."/>
        </authorList>
    </citation>
    <scope>NUCLEOTIDE SEQUENCE [LARGE SCALE GENOMIC DNA]</scope>
</reference>
<proteinExistence type="predicted"/>
<name>A0AAV4SQQ8_CAEEX</name>
<dbReference type="Proteomes" id="UP001054945">
    <property type="component" value="Unassembled WGS sequence"/>
</dbReference>
<dbReference type="EMBL" id="BPLR01010048">
    <property type="protein sequence ID" value="GIY36435.1"/>
    <property type="molecule type" value="Genomic_DNA"/>
</dbReference>